<dbReference type="Pfam" id="PF11749">
    <property type="entry name" value="DUF3305"/>
    <property type="match status" value="1"/>
</dbReference>
<keyword evidence="2" id="KW-1185">Reference proteome</keyword>
<proteinExistence type="predicted"/>
<name>A0A6L9MBZ7_9HYPH</name>
<sequence length="151" mass="16494">MMADTPAFRVGVVVERRPSSSPWAEHAWRIAAIVPEAPGTPDGQVLGQEGEVALIYAGSTEVEFHRVETANYRDNLSSGQAGLWVTLALLTEAPGIRLVAVTADPAEGESMTEIGDQLVEVAPMPPEIAESLAEFVRVNHVERKFFKRRRD</sequence>
<gene>
    <name evidence="1" type="ORF">GTW51_01315</name>
</gene>
<organism evidence="1 2">
    <name type="scientific">Aurantimonas aggregata</name>
    <dbReference type="NCBI Taxonomy" id="2047720"/>
    <lineage>
        <taxon>Bacteria</taxon>
        <taxon>Pseudomonadati</taxon>
        <taxon>Pseudomonadota</taxon>
        <taxon>Alphaproteobacteria</taxon>
        <taxon>Hyphomicrobiales</taxon>
        <taxon>Aurantimonadaceae</taxon>
        <taxon>Aurantimonas</taxon>
    </lineage>
</organism>
<comment type="caution">
    <text evidence="1">The sequence shown here is derived from an EMBL/GenBank/DDBJ whole genome shotgun (WGS) entry which is preliminary data.</text>
</comment>
<dbReference type="EMBL" id="JAAAMJ010000001">
    <property type="protein sequence ID" value="NDV85333.1"/>
    <property type="molecule type" value="Genomic_DNA"/>
</dbReference>
<dbReference type="InterPro" id="IPR021736">
    <property type="entry name" value="DUF3305"/>
</dbReference>
<dbReference type="Proteomes" id="UP000476332">
    <property type="component" value="Unassembled WGS sequence"/>
</dbReference>
<accession>A0A6L9MBZ7</accession>
<reference evidence="1 2" key="1">
    <citation type="submission" date="2020-01" db="EMBL/GenBank/DDBJ databases">
        <title>Genomes of bacteria type strains.</title>
        <authorList>
            <person name="Chen J."/>
            <person name="Zhu S."/>
            <person name="Chen J."/>
        </authorList>
    </citation>
    <scope>NUCLEOTIDE SEQUENCE [LARGE SCALE GENOMIC DNA]</scope>
    <source>
        <strain evidence="1 2">KCTC 52919</strain>
    </source>
</reference>
<protein>
    <submittedName>
        <fullName evidence="1">DUF3305 domain-containing protein</fullName>
    </submittedName>
</protein>
<evidence type="ECO:0000313" key="2">
    <source>
        <dbReference type="Proteomes" id="UP000476332"/>
    </source>
</evidence>
<dbReference type="AlphaFoldDB" id="A0A6L9MBZ7"/>
<evidence type="ECO:0000313" key="1">
    <source>
        <dbReference type="EMBL" id="NDV85333.1"/>
    </source>
</evidence>